<dbReference type="RefSeq" id="WP_173968466.1">
    <property type="nucleotide sequence ID" value="NZ_CADCST010000178.1"/>
</dbReference>
<comment type="caution">
    <text evidence="1">The sequence shown here is derived from an EMBL/GenBank/DDBJ whole genome shotgun (WGS) entry which is preliminary data.</text>
</comment>
<accession>A0ABN7ER79</accession>
<name>A0ABN7ER79_9FLAO</name>
<keyword evidence="2" id="KW-1185">Reference proteome</keyword>
<dbReference type="Proteomes" id="UP000474567">
    <property type="component" value="Unassembled WGS sequence"/>
</dbReference>
<dbReference type="EMBL" id="CADCST010000178">
    <property type="protein sequence ID" value="CAA9203298.1"/>
    <property type="molecule type" value="Genomic_DNA"/>
</dbReference>
<reference evidence="1 2" key="1">
    <citation type="submission" date="2020-02" db="EMBL/GenBank/DDBJ databases">
        <authorList>
            <person name="Criscuolo A."/>
        </authorList>
    </citation>
    <scope>NUCLEOTIDE SEQUENCE [LARGE SCALE GENOMIC DNA]</scope>
    <source>
        <strain evidence="1">CECT7796</strain>
    </source>
</reference>
<gene>
    <name evidence="1" type="ORF">FLACOL7796_04683</name>
</gene>
<evidence type="ECO:0000313" key="2">
    <source>
        <dbReference type="Proteomes" id="UP000474567"/>
    </source>
</evidence>
<sequence>MMLELNKKEYEKFIIEIPLFLKSLEEKIKIKSPEFNLSFGWNSIEIIESYFKDLNTMNSDDIKEFWAYISETLRFYVGGDYKLAPKSEDVAFTPIIVNYGYKKKWSIRLSAEVWRDKLVKNTLPKTLVDHIKSINERYGKE</sequence>
<protein>
    <submittedName>
        <fullName evidence="1">Uncharacterized protein</fullName>
    </submittedName>
</protein>
<evidence type="ECO:0000313" key="1">
    <source>
        <dbReference type="EMBL" id="CAA9203298.1"/>
    </source>
</evidence>
<organism evidence="1 2">
    <name type="scientific">Flavobacterium collinsii</name>
    <dbReference type="NCBI Taxonomy" id="1114861"/>
    <lineage>
        <taxon>Bacteria</taxon>
        <taxon>Pseudomonadati</taxon>
        <taxon>Bacteroidota</taxon>
        <taxon>Flavobacteriia</taxon>
        <taxon>Flavobacteriales</taxon>
        <taxon>Flavobacteriaceae</taxon>
        <taxon>Flavobacterium</taxon>
    </lineage>
</organism>
<proteinExistence type="predicted"/>